<dbReference type="PANTHER" id="PTHR48475:SF2">
    <property type="entry name" value="RIBONUCLEASE H"/>
    <property type="match status" value="1"/>
</dbReference>
<reference evidence="1 2" key="1">
    <citation type="submission" date="2024-01" db="EMBL/GenBank/DDBJ databases">
        <title>The complete chloroplast genome sequence of Lithospermum erythrorhizon: insights into the phylogenetic relationship among Boraginaceae species and the maternal lineages of purple gromwells.</title>
        <authorList>
            <person name="Okada T."/>
            <person name="Watanabe K."/>
        </authorList>
    </citation>
    <scope>NUCLEOTIDE SEQUENCE [LARGE SCALE GENOMIC DNA]</scope>
</reference>
<dbReference type="PANTHER" id="PTHR48475">
    <property type="entry name" value="RIBONUCLEASE H"/>
    <property type="match status" value="1"/>
</dbReference>
<name>A0AAV3R5J3_LITER</name>
<gene>
    <name evidence="1" type="ORF">LIER_25262</name>
</gene>
<organism evidence="1 2">
    <name type="scientific">Lithospermum erythrorhizon</name>
    <name type="common">Purple gromwell</name>
    <name type="synonym">Lithospermum officinale var. erythrorhizon</name>
    <dbReference type="NCBI Taxonomy" id="34254"/>
    <lineage>
        <taxon>Eukaryota</taxon>
        <taxon>Viridiplantae</taxon>
        <taxon>Streptophyta</taxon>
        <taxon>Embryophyta</taxon>
        <taxon>Tracheophyta</taxon>
        <taxon>Spermatophyta</taxon>
        <taxon>Magnoliopsida</taxon>
        <taxon>eudicotyledons</taxon>
        <taxon>Gunneridae</taxon>
        <taxon>Pentapetalae</taxon>
        <taxon>asterids</taxon>
        <taxon>lamiids</taxon>
        <taxon>Boraginales</taxon>
        <taxon>Boraginaceae</taxon>
        <taxon>Boraginoideae</taxon>
        <taxon>Lithospermeae</taxon>
        <taxon>Lithospermum</taxon>
    </lineage>
</organism>
<accession>A0AAV3R5J3</accession>
<sequence length="128" mass="14589">MEPPNMVMSARKLKIYFEAHTIKVITDQPLKRILANLALSGRLTICAIELSKFEISYEPRTSIKAQALADFIIEGTTRTLSEVSGLSQQHQEPLPEWMLYWSQEQQRIGGRIVDTLTKWDRDGICIAV</sequence>
<dbReference type="EMBL" id="BAABME010007555">
    <property type="protein sequence ID" value="GAA0171165.1"/>
    <property type="molecule type" value="Genomic_DNA"/>
</dbReference>
<evidence type="ECO:0000313" key="2">
    <source>
        <dbReference type="Proteomes" id="UP001454036"/>
    </source>
</evidence>
<comment type="caution">
    <text evidence="1">The sequence shown here is derived from an EMBL/GenBank/DDBJ whole genome shotgun (WGS) entry which is preliminary data.</text>
</comment>
<dbReference type="Proteomes" id="UP001454036">
    <property type="component" value="Unassembled WGS sequence"/>
</dbReference>
<keyword evidence="2" id="KW-1185">Reference proteome</keyword>
<proteinExistence type="predicted"/>
<evidence type="ECO:0000313" key="1">
    <source>
        <dbReference type="EMBL" id="GAA0171165.1"/>
    </source>
</evidence>
<protein>
    <submittedName>
        <fullName evidence="1">Uncharacterized protein</fullName>
    </submittedName>
</protein>
<dbReference type="AlphaFoldDB" id="A0AAV3R5J3"/>